<sequence>MNIEFLRNPWFMVAVLLLSGGTFLVAVLGASTAGWSSIVLGVGMFLFARYRQGV</sequence>
<keyword evidence="3" id="KW-1185">Reference proteome</keyword>
<accession>A0A5A7NT12</accession>
<organism evidence="2 3">
    <name type="scientific">Zafaria cholistanensis</name>
    <dbReference type="NCBI Taxonomy" id="1682741"/>
    <lineage>
        <taxon>Bacteria</taxon>
        <taxon>Bacillati</taxon>
        <taxon>Actinomycetota</taxon>
        <taxon>Actinomycetes</taxon>
        <taxon>Micrococcales</taxon>
        <taxon>Micrococcaceae</taxon>
        <taxon>Zafaria</taxon>
    </lineage>
</organism>
<feature type="transmembrane region" description="Helical" evidence="1">
    <location>
        <begin position="9"/>
        <end position="27"/>
    </location>
</feature>
<gene>
    <name evidence="2" type="ORF">NCCP1664_15330</name>
</gene>
<comment type="caution">
    <text evidence="2">The sequence shown here is derived from an EMBL/GenBank/DDBJ whole genome shotgun (WGS) entry which is preliminary data.</text>
</comment>
<dbReference type="Proteomes" id="UP000325307">
    <property type="component" value="Unassembled WGS sequence"/>
</dbReference>
<evidence type="ECO:0000256" key="1">
    <source>
        <dbReference type="SAM" id="Phobius"/>
    </source>
</evidence>
<proteinExistence type="predicted"/>
<evidence type="ECO:0000313" key="3">
    <source>
        <dbReference type="Proteomes" id="UP000325307"/>
    </source>
</evidence>
<reference evidence="2 3" key="1">
    <citation type="submission" date="2019-09" db="EMBL/GenBank/DDBJ databases">
        <title>Arthrobacter zafarii sp. nov., a moderately thermotolerant and halotolerant actinobacterium isolated from Cholistan desert soil of Pakistan.</title>
        <authorList>
            <person name="Amin A."/>
            <person name="Ahmed I."/>
            <person name="Khalid N."/>
            <person name="Schumann P."/>
            <person name="Busse H.J."/>
            <person name="Khan I.U."/>
            <person name="Li S."/>
            <person name="Li W.J."/>
        </authorList>
    </citation>
    <scope>NUCLEOTIDE SEQUENCE [LARGE SCALE GENOMIC DNA]</scope>
    <source>
        <strain evidence="2 3">NCCP-1664</strain>
    </source>
</reference>
<dbReference type="AlphaFoldDB" id="A0A5A7NT12"/>
<dbReference type="EMBL" id="BKDJ01000006">
    <property type="protein sequence ID" value="GER23037.1"/>
    <property type="molecule type" value="Genomic_DNA"/>
</dbReference>
<protein>
    <submittedName>
        <fullName evidence="2">Uncharacterized protein</fullName>
    </submittedName>
</protein>
<evidence type="ECO:0000313" key="2">
    <source>
        <dbReference type="EMBL" id="GER23037.1"/>
    </source>
</evidence>
<keyword evidence="1" id="KW-0472">Membrane</keyword>
<keyword evidence="1" id="KW-1133">Transmembrane helix</keyword>
<dbReference type="RefSeq" id="WP_172627333.1">
    <property type="nucleotide sequence ID" value="NZ_BKDJ01000006.1"/>
</dbReference>
<keyword evidence="1" id="KW-0812">Transmembrane</keyword>
<name>A0A5A7NT12_9MICC</name>